<sequence length="234" mass="25715">MLEFVHVSGPEAGKDLQTRRKVRSQAMRDFRRRQREEKGKNDGGVPASKTTTKSRKAAPGASKQGSPRIQTSRSRATSTTSSASRASNSRAASMTSSTPWIPSIEQATPDGSLSVPTTRTTSAPTYGHAFDSNPAHSYIHPQLIPEHTPEWPIPEHMYLTPDWMLQPTSTTSRSPSVWASDTEDYFQHPGHTPRTPQGFSFCHCCAAATLNPVLCDVCTQATYDNQFALATTWH</sequence>
<protein>
    <submittedName>
        <fullName evidence="2">Uncharacterized protein</fullName>
    </submittedName>
</protein>
<gene>
    <name evidence="2" type="ORF">LTR82_014091</name>
</gene>
<feature type="region of interest" description="Disordered" evidence="1">
    <location>
        <begin position="1"/>
        <end position="129"/>
    </location>
</feature>
<dbReference type="Proteomes" id="UP001168146">
    <property type="component" value="Unassembled WGS sequence"/>
</dbReference>
<name>A0AAN6FC92_9PEZI</name>
<comment type="caution">
    <text evidence="2">The sequence shown here is derived from an EMBL/GenBank/DDBJ whole genome shotgun (WGS) entry which is preliminary data.</text>
</comment>
<feature type="compositionally biased region" description="Basic and acidic residues" evidence="1">
    <location>
        <begin position="26"/>
        <end position="41"/>
    </location>
</feature>
<feature type="compositionally biased region" description="Low complexity" evidence="1">
    <location>
        <begin position="71"/>
        <end position="98"/>
    </location>
</feature>
<dbReference type="EMBL" id="JASUXU010000066">
    <property type="protein sequence ID" value="KAK0312294.1"/>
    <property type="molecule type" value="Genomic_DNA"/>
</dbReference>
<reference evidence="2" key="1">
    <citation type="submission" date="2021-12" db="EMBL/GenBank/DDBJ databases">
        <title>Black yeast isolated from Biological Soil Crust.</title>
        <authorList>
            <person name="Kurbessoian T."/>
        </authorList>
    </citation>
    <scope>NUCLEOTIDE SEQUENCE</scope>
    <source>
        <strain evidence="2">CCFEE 5208</strain>
    </source>
</reference>
<organism evidence="2 3">
    <name type="scientific">Friedmanniomyces endolithicus</name>
    <dbReference type="NCBI Taxonomy" id="329885"/>
    <lineage>
        <taxon>Eukaryota</taxon>
        <taxon>Fungi</taxon>
        <taxon>Dikarya</taxon>
        <taxon>Ascomycota</taxon>
        <taxon>Pezizomycotina</taxon>
        <taxon>Dothideomycetes</taxon>
        <taxon>Dothideomycetidae</taxon>
        <taxon>Mycosphaerellales</taxon>
        <taxon>Teratosphaeriaceae</taxon>
        <taxon>Friedmanniomyces</taxon>
    </lineage>
</organism>
<evidence type="ECO:0000313" key="2">
    <source>
        <dbReference type="EMBL" id="KAK0312294.1"/>
    </source>
</evidence>
<evidence type="ECO:0000256" key="1">
    <source>
        <dbReference type="SAM" id="MobiDB-lite"/>
    </source>
</evidence>
<evidence type="ECO:0000313" key="3">
    <source>
        <dbReference type="Proteomes" id="UP001168146"/>
    </source>
</evidence>
<accession>A0AAN6FC92</accession>
<proteinExistence type="predicted"/>
<dbReference type="AlphaFoldDB" id="A0AAN6FC92"/>
<feature type="compositionally biased region" description="Polar residues" evidence="1">
    <location>
        <begin position="105"/>
        <end position="124"/>
    </location>
</feature>